<sequence length="786" mass="88844">MVEIYFDKLYRYSRDEEHCFVAIPVKKGELKNLSKVTVLQNGKPVPMQGKVTSYYDDGSVRYMFLRFMANLPANAKTTLNCDFDSSEVSIYEGMKVCEIEDGFNVDCDGLSFQLKHNSSNIFEQLSDGNKIYLAEQFEGPYLIDGKGSLYEMAIGKWSIVESGPICSAFTAKGVNRSKNNNVEFELKITAYAKKPWVEVSYRIINTTYEPLKVASLVFYIKDNINSKISNQLVNLDMETSLDSTGCGDKITDNSNAEGPIFYTRGVGELDSIQQKAPVCDVRTCVGNSNYKTEFSIGMNGQEVNRYIDDQYLLKEANEHFAEVVYGTFFTDRTDSNGGVCATIFQAHQNYPKAVKADKDGIALMLVPENIGNVVMQSGMSREQRFLLHFHSANEPLKEIDNRSLIYQMPDRPFISPKVFKEADVMLDVFPEKLNQEVEIALINKGDTHSRSFGMLNWGDAPDPGYTTQGRGNGEQVWTNNEYDFPHACALMYARTGIRRFLDYTFVACSHWMDVDVCHFSDDPLRIGGQWEHTNGHVKNGIMVCSHEWVEGLFDYYHLSGDERGFETAIGIGENVLKLLDTPMFAHTGEANARETGWALRTLTALYVETHDKKWVKKCDWIVENFKIWEQDYGHWLAPYTDNTTIRVGFMISVAVGSLMRYHRAFPNDEIKQMIIRAVDDLIENCLLDNGLFYYKELPSLNRLGNNTLLLEALAIAYELTGETKYLNPGIKTFNNSVKLQVGNVGGKKEIFEDAIISAGGGTKAFAQGFIPLITYYKAISDNNIEF</sequence>
<gene>
    <name evidence="1" type="ORF">SAMN05421659_111125</name>
</gene>
<accession>A0A1I0R375</accession>
<dbReference type="InterPro" id="IPR008928">
    <property type="entry name" value="6-hairpin_glycosidase_sf"/>
</dbReference>
<proteinExistence type="predicted"/>
<dbReference type="RefSeq" id="WP_092455201.1">
    <property type="nucleotide sequence ID" value="NZ_FOJI01000011.1"/>
</dbReference>
<organism evidence="1 2">
    <name type="scientific">[Clostridium] fimetarium</name>
    <dbReference type="NCBI Taxonomy" id="99656"/>
    <lineage>
        <taxon>Bacteria</taxon>
        <taxon>Bacillati</taxon>
        <taxon>Bacillota</taxon>
        <taxon>Clostridia</taxon>
        <taxon>Lachnospirales</taxon>
        <taxon>Lachnospiraceae</taxon>
    </lineage>
</organism>
<reference evidence="1 2" key="1">
    <citation type="submission" date="2016-10" db="EMBL/GenBank/DDBJ databases">
        <authorList>
            <person name="de Groot N.N."/>
        </authorList>
    </citation>
    <scope>NUCLEOTIDE SEQUENCE [LARGE SCALE GENOMIC DNA]</scope>
    <source>
        <strain evidence="1 2">DSM 9179</strain>
    </source>
</reference>
<dbReference type="EMBL" id="FOJI01000011">
    <property type="protein sequence ID" value="SEW34835.1"/>
    <property type="molecule type" value="Genomic_DNA"/>
</dbReference>
<dbReference type="GO" id="GO:0005975">
    <property type="term" value="P:carbohydrate metabolic process"/>
    <property type="evidence" value="ECO:0007669"/>
    <property type="project" value="InterPro"/>
</dbReference>
<dbReference type="AlphaFoldDB" id="A0A1I0R375"/>
<dbReference type="SUPFAM" id="SSF48208">
    <property type="entry name" value="Six-hairpin glycosidases"/>
    <property type="match status" value="1"/>
</dbReference>
<name>A0A1I0R375_9FIRM</name>
<dbReference type="Proteomes" id="UP000199701">
    <property type="component" value="Unassembled WGS sequence"/>
</dbReference>
<evidence type="ECO:0000313" key="1">
    <source>
        <dbReference type="EMBL" id="SEW34835.1"/>
    </source>
</evidence>
<dbReference type="OrthoDB" id="262615at2"/>
<keyword evidence="2" id="KW-1185">Reference proteome</keyword>
<protein>
    <submittedName>
        <fullName evidence="1">Uncharacterized protein</fullName>
    </submittedName>
</protein>
<evidence type="ECO:0000313" key="2">
    <source>
        <dbReference type="Proteomes" id="UP000199701"/>
    </source>
</evidence>
<dbReference type="STRING" id="99656.SAMN05421659_111125"/>